<reference evidence="2" key="1">
    <citation type="submission" date="2014-09" db="EMBL/GenBank/DDBJ databases">
        <authorList>
            <person name="Magalhaes I.L.F."/>
            <person name="Oliveira U."/>
            <person name="Santos F.R."/>
            <person name="Vidigal T.H.D.A."/>
            <person name="Brescovit A.D."/>
            <person name="Santos A.J."/>
        </authorList>
    </citation>
    <scope>NUCLEOTIDE SEQUENCE</scope>
    <source>
        <tissue evidence="2">Shoot tissue taken approximately 20 cm above the soil surface</tissue>
    </source>
</reference>
<proteinExistence type="predicted"/>
<dbReference type="AlphaFoldDB" id="A0A0A9D056"/>
<evidence type="ECO:0000256" key="1">
    <source>
        <dbReference type="SAM" id="Phobius"/>
    </source>
</evidence>
<keyword evidence="1" id="KW-0812">Transmembrane</keyword>
<feature type="transmembrane region" description="Helical" evidence="1">
    <location>
        <begin position="49"/>
        <end position="75"/>
    </location>
</feature>
<keyword evidence="1" id="KW-0472">Membrane</keyword>
<protein>
    <submittedName>
        <fullName evidence="2">Uncharacterized protein</fullName>
    </submittedName>
</protein>
<organism evidence="2">
    <name type="scientific">Arundo donax</name>
    <name type="common">Giant reed</name>
    <name type="synonym">Donax arundinaceus</name>
    <dbReference type="NCBI Taxonomy" id="35708"/>
    <lineage>
        <taxon>Eukaryota</taxon>
        <taxon>Viridiplantae</taxon>
        <taxon>Streptophyta</taxon>
        <taxon>Embryophyta</taxon>
        <taxon>Tracheophyta</taxon>
        <taxon>Spermatophyta</taxon>
        <taxon>Magnoliopsida</taxon>
        <taxon>Liliopsida</taxon>
        <taxon>Poales</taxon>
        <taxon>Poaceae</taxon>
        <taxon>PACMAD clade</taxon>
        <taxon>Arundinoideae</taxon>
        <taxon>Arundineae</taxon>
        <taxon>Arundo</taxon>
    </lineage>
</organism>
<accession>A0A0A9D056</accession>
<reference evidence="2" key="2">
    <citation type="journal article" date="2015" name="Data Brief">
        <title>Shoot transcriptome of the giant reed, Arundo donax.</title>
        <authorList>
            <person name="Barrero R.A."/>
            <person name="Guerrero F.D."/>
            <person name="Moolhuijzen P."/>
            <person name="Goolsby J.A."/>
            <person name="Tidwell J."/>
            <person name="Bellgard S.E."/>
            <person name="Bellgard M.I."/>
        </authorList>
    </citation>
    <scope>NUCLEOTIDE SEQUENCE</scope>
    <source>
        <tissue evidence="2">Shoot tissue taken approximately 20 cm above the soil surface</tissue>
    </source>
</reference>
<keyword evidence="1" id="KW-1133">Transmembrane helix</keyword>
<sequence>MGSIAPDLLVNISNAPAHHQGIILRLVSNVRDAPTGVISFLYNNNLEVLFVSAFSSGVSTFYNTCIFLLLFRLLVNVTNIRWMTLLLQNIEQ</sequence>
<name>A0A0A9D056_ARUDO</name>
<dbReference type="EMBL" id="GBRH01217822">
    <property type="protein sequence ID" value="JAD80073.1"/>
    <property type="molecule type" value="Transcribed_RNA"/>
</dbReference>
<evidence type="ECO:0000313" key="2">
    <source>
        <dbReference type="EMBL" id="JAD80073.1"/>
    </source>
</evidence>